<evidence type="ECO:0000313" key="2">
    <source>
        <dbReference type="EMBL" id="KAG0567827.1"/>
    </source>
</evidence>
<feature type="region of interest" description="Disordered" evidence="1">
    <location>
        <begin position="268"/>
        <end position="303"/>
    </location>
</feature>
<dbReference type="Proteomes" id="UP000822688">
    <property type="component" value="Chromosome 7"/>
</dbReference>
<name>A0A8T0HAY7_CERPU</name>
<dbReference type="EMBL" id="CM026428">
    <property type="protein sequence ID" value="KAG0567826.1"/>
    <property type="molecule type" value="Genomic_DNA"/>
</dbReference>
<evidence type="ECO:0000256" key="1">
    <source>
        <dbReference type="SAM" id="MobiDB-lite"/>
    </source>
</evidence>
<protein>
    <submittedName>
        <fullName evidence="2">Uncharacterized protein</fullName>
    </submittedName>
</protein>
<proteinExistence type="predicted"/>
<organism evidence="2 3">
    <name type="scientific">Ceratodon purpureus</name>
    <name type="common">Fire moss</name>
    <name type="synonym">Dicranum purpureum</name>
    <dbReference type="NCBI Taxonomy" id="3225"/>
    <lineage>
        <taxon>Eukaryota</taxon>
        <taxon>Viridiplantae</taxon>
        <taxon>Streptophyta</taxon>
        <taxon>Embryophyta</taxon>
        <taxon>Bryophyta</taxon>
        <taxon>Bryophytina</taxon>
        <taxon>Bryopsida</taxon>
        <taxon>Dicranidae</taxon>
        <taxon>Pseudoditrichales</taxon>
        <taxon>Ditrichaceae</taxon>
        <taxon>Ceratodon</taxon>
    </lineage>
</organism>
<sequence length="467" mass="51950">MGECEQHPHCAPAGEGVCPTCLQKKLTHVWRGESHLDIVLADSELSTSTTYQVPTVDPVLPKEALAIIGSIASIAKRTQHSKQLSGHITEFGASMDHSRYEYNAKPFRKSHPSFDVRDGEGDTFGNSKPFAAPRKQSIQDIEGVMKDWTALHAKRRSSQGKKKSVIIADESPMVEYSRAGLPLVDRIAKETALRVIQEVGDDAVSVEDFLEDLSSANRQSEDNIWEDNVGPKNVKQQEKGTFDLSPVHWHSKLRSKWVKGLGSPLNNSSKVFPSKSVENGQKSQALGSPARNDSRLKNPRVKKSVDQRKALRFNLEPTVIPTAQVVYDSGFTSETVIEGMPEEILKPEDMNQRLRTSYNTVLSWLQDLPSPHTPLFQQIGEPEEDPSLPSSLMVEPRHNDLYGEDLTLVGHLHEIAEEHEDIESSEDEVSTTNHFNEVSSFGKFLIRAAQRQPREGLSRVASAIPGR</sequence>
<keyword evidence="3" id="KW-1185">Reference proteome</keyword>
<evidence type="ECO:0000313" key="3">
    <source>
        <dbReference type="Proteomes" id="UP000822688"/>
    </source>
</evidence>
<dbReference type="AlphaFoldDB" id="A0A8T0HAY7"/>
<dbReference type="EMBL" id="CM026428">
    <property type="protein sequence ID" value="KAG0567827.1"/>
    <property type="molecule type" value="Genomic_DNA"/>
</dbReference>
<reference evidence="2" key="1">
    <citation type="submission" date="2020-06" db="EMBL/GenBank/DDBJ databases">
        <title>WGS assembly of Ceratodon purpureus strain R40.</title>
        <authorList>
            <person name="Carey S.B."/>
            <person name="Jenkins J."/>
            <person name="Shu S."/>
            <person name="Lovell J.T."/>
            <person name="Sreedasyam A."/>
            <person name="Maumus F."/>
            <person name="Tiley G.P."/>
            <person name="Fernandez-Pozo N."/>
            <person name="Barry K."/>
            <person name="Chen C."/>
            <person name="Wang M."/>
            <person name="Lipzen A."/>
            <person name="Daum C."/>
            <person name="Saski C.A."/>
            <person name="Payton A.C."/>
            <person name="Mcbreen J.C."/>
            <person name="Conrad R.E."/>
            <person name="Kollar L.M."/>
            <person name="Olsson S."/>
            <person name="Huttunen S."/>
            <person name="Landis J.B."/>
            <person name="Wickett N.J."/>
            <person name="Johnson M.G."/>
            <person name="Rensing S.A."/>
            <person name="Grimwood J."/>
            <person name="Schmutz J."/>
            <person name="Mcdaniel S.F."/>
        </authorList>
    </citation>
    <scope>NUCLEOTIDE SEQUENCE</scope>
    <source>
        <strain evidence="2">R40</strain>
    </source>
</reference>
<gene>
    <name evidence="2" type="ORF">KC19_7G164500</name>
</gene>
<comment type="caution">
    <text evidence="2">The sequence shown here is derived from an EMBL/GenBank/DDBJ whole genome shotgun (WGS) entry which is preliminary data.</text>
</comment>
<feature type="compositionally biased region" description="Polar residues" evidence="1">
    <location>
        <begin position="268"/>
        <end position="286"/>
    </location>
</feature>
<accession>A0A8T0HAY7</accession>